<dbReference type="eggNOG" id="KOG1845">
    <property type="taxonomic scope" value="Eukaryota"/>
</dbReference>
<keyword evidence="6" id="KW-0547">Nucleotide-binding</keyword>
<dbReference type="GO" id="GO:0016887">
    <property type="term" value="F:ATP hydrolysis activity"/>
    <property type="evidence" value="ECO:0007669"/>
    <property type="project" value="InterPro"/>
</dbReference>
<comment type="similarity">
    <text evidence="4">Belongs to the MORC ATPase protein family.</text>
</comment>
<evidence type="ECO:0000256" key="6">
    <source>
        <dbReference type="ARBA" id="ARBA00022741"/>
    </source>
</evidence>
<dbReference type="EMBL" id="GL348720">
    <property type="protein sequence ID" value="EFH40335.1"/>
    <property type="molecule type" value="Genomic_DNA"/>
</dbReference>
<feature type="region of interest" description="Disordered" evidence="18">
    <location>
        <begin position="1"/>
        <end position="75"/>
    </location>
</feature>
<evidence type="ECO:0000256" key="12">
    <source>
        <dbReference type="ARBA" id="ARBA00022884"/>
    </source>
</evidence>
<evidence type="ECO:0000256" key="16">
    <source>
        <dbReference type="ARBA" id="ARBA00023204"/>
    </source>
</evidence>
<dbReference type="Pfam" id="PF17942">
    <property type="entry name" value="Morc6_S5"/>
    <property type="match status" value="1"/>
</dbReference>
<keyword evidence="16" id="KW-0234">DNA repair</keyword>
<evidence type="ECO:0000256" key="7">
    <source>
        <dbReference type="ARBA" id="ARBA00022759"/>
    </source>
</evidence>
<name>D7MQB0_ARALL</name>
<keyword evidence="14" id="KW-0238">DNA-binding</keyword>
<evidence type="ECO:0000256" key="10">
    <source>
        <dbReference type="ARBA" id="ARBA00022840"/>
    </source>
</evidence>
<feature type="compositionally biased region" description="Basic and acidic residues" evidence="18">
    <location>
        <begin position="564"/>
        <end position="586"/>
    </location>
</feature>
<evidence type="ECO:0000313" key="21">
    <source>
        <dbReference type="Proteomes" id="UP000008694"/>
    </source>
</evidence>
<proteinExistence type="inferred from homology"/>
<evidence type="ECO:0000256" key="18">
    <source>
        <dbReference type="SAM" id="MobiDB-lite"/>
    </source>
</evidence>
<evidence type="ECO:0000256" key="3">
    <source>
        <dbReference type="ARBA" id="ARBA00004123"/>
    </source>
</evidence>
<evidence type="ECO:0000256" key="14">
    <source>
        <dbReference type="ARBA" id="ARBA00023125"/>
    </source>
</evidence>
<evidence type="ECO:0000256" key="5">
    <source>
        <dbReference type="ARBA" id="ARBA00022722"/>
    </source>
</evidence>
<evidence type="ECO:0000256" key="17">
    <source>
        <dbReference type="ARBA" id="ARBA00023242"/>
    </source>
</evidence>
<dbReference type="Proteomes" id="UP000008694">
    <property type="component" value="Unassembled WGS sequence"/>
</dbReference>
<evidence type="ECO:0000256" key="2">
    <source>
        <dbReference type="ARBA" id="ARBA00001946"/>
    </source>
</evidence>
<keyword evidence="7" id="KW-0255">Endonuclease</keyword>
<keyword evidence="8" id="KW-0227">DNA damage</keyword>
<evidence type="ECO:0000256" key="11">
    <source>
        <dbReference type="ARBA" id="ARBA00022853"/>
    </source>
</evidence>
<comment type="cofactor">
    <cofactor evidence="2">
        <name>Mg(2+)</name>
        <dbReference type="ChEBI" id="CHEBI:18420"/>
    </cofactor>
</comment>
<dbReference type="KEGG" id="aly:9301897"/>
<protein>
    <recommendedName>
        <fullName evidence="19">Morc S5 domain-containing protein</fullName>
    </recommendedName>
</protein>
<evidence type="ECO:0000256" key="8">
    <source>
        <dbReference type="ARBA" id="ARBA00022763"/>
    </source>
</evidence>
<dbReference type="GO" id="GO:0003723">
    <property type="term" value="F:RNA binding"/>
    <property type="evidence" value="ECO:0007669"/>
    <property type="project" value="UniProtKB-KW"/>
</dbReference>
<evidence type="ECO:0000256" key="1">
    <source>
        <dbReference type="ARBA" id="ARBA00001936"/>
    </source>
</evidence>
<dbReference type="PANTHER" id="PTHR23336:SF58">
    <property type="entry name" value="PROTEIN MICRORCHIDIA 4"/>
    <property type="match status" value="1"/>
</dbReference>
<dbReference type="AlphaFoldDB" id="D7MQB0"/>
<dbReference type="Gene3D" id="3.30.565.10">
    <property type="entry name" value="Histidine kinase-like ATPase, C-terminal domain"/>
    <property type="match status" value="1"/>
</dbReference>
<comment type="cofactor">
    <cofactor evidence="1">
        <name>Mn(2+)</name>
        <dbReference type="ChEBI" id="CHEBI:29035"/>
    </cofactor>
</comment>
<dbReference type="GO" id="GO:0004519">
    <property type="term" value="F:endonuclease activity"/>
    <property type="evidence" value="ECO:0007669"/>
    <property type="project" value="UniProtKB-KW"/>
</dbReference>
<keyword evidence="5" id="KW-0540">Nuclease</keyword>
<keyword evidence="10" id="KW-0067">ATP-binding</keyword>
<dbReference type="GO" id="GO:0005524">
    <property type="term" value="F:ATP binding"/>
    <property type="evidence" value="ECO:0007669"/>
    <property type="project" value="UniProtKB-KW"/>
</dbReference>
<dbReference type="Pfam" id="PF13589">
    <property type="entry name" value="HATPase_c_3"/>
    <property type="match status" value="1"/>
</dbReference>
<dbReference type="GO" id="GO:0031047">
    <property type="term" value="P:regulatory ncRNA-mediated gene silencing"/>
    <property type="evidence" value="ECO:0007669"/>
    <property type="project" value="UniProtKB-KW"/>
</dbReference>
<keyword evidence="13" id="KW-0175">Coiled coil</keyword>
<evidence type="ECO:0000256" key="13">
    <source>
        <dbReference type="ARBA" id="ARBA00023054"/>
    </source>
</evidence>
<evidence type="ECO:0000256" key="4">
    <source>
        <dbReference type="ARBA" id="ARBA00007845"/>
    </source>
</evidence>
<feature type="region of interest" description="Disordered" evidence="18">
    <location>
        <begin position="558"/>
        <end position="702"/>
    </location>
</feature>
<keyword evidence="12" id="KW-0694">RNA-binding</keyword>
<evidence type="ECO:0000313" key="20">
    <source>
        <dbReference type="EMBL" id="EFH40335.1"/>
    </source>
</evidence>
<dbReference type="OrthoDB" id="757982at2759"/>
<dbReference type="HOGENOM" id="CLU_011516_6_0_1"/>
<dbReference type="STRING" id="81972.D7MQB0"/>
<keyword evidence="15" id="KW-0943">RNA-mediated gene silencing</keyword>
<comment type="subcellular location">
    <subcellularLocation>
        <location evidence="3">Nucleus</location>
    </subcellularLocation>
</comment>
<dbReference type="FunFam" id="3.30.565.10:FF:000075">
    <property type="entry name" value="MORC family CW-type zinc finger protein 4"/>
    <property type="match status" value="1"/>
</dbReference>
<dbReference type="GO" id="GO:0005634">
    <property type="term" value="C:nucleus"/>
    <property type="evidence" value="ECO:0007669"/>
    <property type="project" value="UniProtKB-SubCell"/>
</dbReference>
<keyword evidence="11" id="KW-0156">Chromatin regulator</keyword>
<feature type="compositionally biased region" description="Polar residues" evidence="18">
    <location>
        <begin position="9"/>
        <end position="19"/>
    </location>
</feature>
<evidence type="ECO:0000256" key="15">
    <source>
        <dbReference type="ARBA" id="ARBA00023158"/>
    </source>
</evidence>
<dbReference type="SUPFAM" id="SSF55874">
    <property type="entry name" value="ATPase domain of HSP90 chaperone/DNA topoisomerase II/histidine kinase"/>
    <property type="match status" value="1"/>
</dbReference>
<dbReference type="GO" id="GO:0003677">
    <property type="term" value="F:DNA binding"/>
    <property type="evidence" value="ECO:0007669"/>
    <property type="project" value="UniProtKB-KW"/>
</dbReference>
<evidence type="ECO:0000259" key="19">
    <source>
        <dbReference type="Pfam" id="PF17942"/>
    </source>
</evidence>
<keyword evidence="21" id="KW-1185">Reference proteome</keyword>
<feature type="compositionally biased region" description="Basic and acidic residues" evidence="18">
    <location>
        <begin position="676"/>
        <end position="690"/>
    </location>
</feature>
<gene>
    <name evidence="20" type="ORF">ARALYDRAFT_495140</name>
</gene>
<feature type="domain" description="Morc S5" evidence="19">
    <location>
        <begin position="403"/>
        <end position="547"/>
    </location>
</feature>
<dbReference type="InterPro" id="IPR045261">
    <property type="entry name" value="MORC_ATPase"/>
</dbReference>
<dbReference type="Gramene" id="fgenesh2_kg.8__956__AT5G50780.1">
    <property type="protein sequence ID" value="fgenesh2_kg.8__956__AT5G50780.1"/>
    <property type="gene ID" value="fgenesh2_kg.8__956__AT5G50780.1"/>
</dbReference>
<dbReference type="GO" id="GO:0031349">
    <property type="term" value="P:positive regulation of defense response"/>
    <property type="evidence" value="ECO:0007669"/>
    <property type="project" value="UniProtKB-ARBA"/>
</dbReference>
<keyword evidence="17" id="KW-0539">Nucleus</keyword>
<dbReference type="PANTHER" id="PTHR23336">
    <property type="entry name" value="ZINC FINGER CW-TYPE COILED-COIL DOMAIN PROTEIN 3"/>
    <property type="match status" value="1"/>
</dbReference>
<accession>D7MQB0</accession>
<dbReference type="GO" id="GO:0006281">
    <property type="term" value="P:DNA repair"/>
    <property type="evidence" value="ECO:0007669"/>
    <property type="project" value="UniProtKB-KW"/>
</dbReference>
<dbReference type="GO" id="GO:0006325">
    <property type="term" value="P:chromatin organization"/>
    <property type="evidence" value="ECO:0007669"/>
    <property type="project" value="UniProtKB-KW"/>
</dbReference>
<dbReference type="InterPro" id="IPR041006">
    <property type="entry name" value="Morc_S5"/>
</dbReference>
<keyword evidence="9" id="KW-0378">Hydrolase</keyword>
<evidence type="ECO:0000256" key="9">
    <source>
        <dbReference type="ARBA" id="ARBA00022801"/>
    </source>
</evidence>
<feature type="compositionally biased region" description="Low complexity" evidence="18">
    <location>
        <begin position="596"/>
        <end position="609"/>
    </location>
</feature>
<organism evidence="21">
    <name type="scientific">Arabidopsis lyrata subsp. lyrata</name>
    <name type="common">Lyre-leaved rock-cress</name>
    <dbReference type="NCBI Taxonomy" id="81972"/>
    <lineage>
        <taxon>Eukaryota</taxon>
        <taxon>Viridiplantae</taxon>
        <taxon>Streptophyta</taxon>
        <taxon>Embryophyta</taxon>
        <taxon>Tracheophyta</taxon>
        <taxon>Spermatophyta</taxon>
        <taxon>Magnoliopsida</taxon>
        <taxon>eudicotyledons</taxon>
        <taxon>Gunneridae</taxon>
        <taxon>Pentapetalae</taxon>
        <taxon>rosids</taxon>
        <taxon>malvids</taxon>
        <taxon>Brassicales</taxon>
        <taxon>Brassicaceae</taxon>
        <taxon>Camelineae</taxon>
        <taxon>Arabidopsis</taxon>
    </lineage>
</organism>
<reference evidence="21" key="1">
    <citation type="journal article" date="2011" name="Nat. Genet.">
        <title>The Arabidopsis lyrata genome sequence and the basis of rapid genome size change.</title>
        <authorList>
            <person name="Hu T.T."/>
            <person name="Pattyn P."/>
            <person name="Bakker E.G."/>
            <person name="Cao J."/>
            <person name="Cheng J.-F."/>
            <person name="Clark R.M."/>
            <person name="Fahlgren N."/>
            <person name="Fawcett J.A."/>
            <person name="Grimwood J."/>
            <person name="Gundlach H."/>
            <person name="Haberer G."/>
            <person name="Hollister J.D."/>
            <person name="Ossowski S."/>
            <person name="Ottilar R.P."/>
            <person name="Salamov A.A."/>
            <person name="Schneeberger K."/>
            <person name="Spannagl M."/>
            <person name="Wang X."/>
            <person name="Yang L."/>
            <person name="Nasrallah M.E."/>
            <person name="Bergelson J."/>
            <person name="Carrington J.C."/>
            <person name="Gaut B.S."/>
            <person name="Schmutz J."/>
            <person name="Mayer K.F.X."/>
            <person name="Van de Peer Y."/>
            <person name="Grigoriev I.V."/>
            <person name="Nordborg M."/>
            <person name="Weigel D."/>
            <person name="Guo Y.-L."/>
        </authorList>
    </citation>
    <scope>NUCLEOTIDE SEQUENCE [LARGE SCALE GENOMIC DNA]</scope>
    <source>
        <strain evidence="21">cv. MN47</strain>
    </source>
</reference>
<dbReference type="InterPro" id="IPR036890">
    <property type="entry name" value="HATPase_C_sf"/>
</dbReference>
<sequence>METRVKQENPVTTSTTLSTWKPAARNKTIPPRESVIELSSSDEGSELGENLDGIADIESVDRTGGDVSGTKRARSDSIASPAKKLAVMIPEDDEGFLQSNTSGQAILALPATPCNVVAAPSSPWGSCKQFWKAGDYEGTSGGDWEVSAGGFDHVRVHPKFLHSNATSHKWSLGAFAELLDNALDEVHTGATFVNVDMIENKKDGSKMVVIEDDGGGMNPEKMRHCMSLGYSAKSKLADTIGQYGNGFKTSTMRLGADVIVFSRCLGKDGKSSTQSIGLLSYTFLKSTGKEDIVVPMLDYERRDSEWCPITRSSVSDWEKNVETIVQWSPFPTEEDLLRQFNLVKKHGTRIIIYNLWEDDQGMLELDFDTDPHDIQLRGVNRDEKNIDMASQFPNSRHYLTYKHSLRSYASILYLKIPREFRIILRGKDVEHHNIVNDMMQTEKITYRPKEGADGCAKYSNLSAVVTIGFVKDAKHHVDVQGFNVYHKNRLIKPFWRIWNAAGSDGRGVIGVLEANFVEPAHDKQGFERTTVLSRLEARLLQMQKNYWRSNCHKIGYASRQGKKSVKDTEDRESSPEYDPKRSDSSRKRNAPSSFKTPTAAPNYNTPTAASEKFNTRSNVIRGGKGSLKDSKDIGYKSSGKGGGKLGNSFSKSDKRVKPQLARAVEVTNSDDDYDSSPERNVTELPEKISELPKPQSGSRTLSQLEQENNELRDRLNKKEEVFLLLQKDLRREKELRKTLEAEVQTLKYKLEEMDKEQASLIDVFAEDRDRRDKEEENLRIKLEVLIRSNLISLNSLLDSRNRMT</sequence>